<feature type="region of interest" description="Disordered" evidence="2">
    <location>
        <begin position="49"/>
        <end position="71"/>
    </location>
</feature>
<accession>A0AAD1ZEG0</accession>
<evidence type="ECO:0000256" key="2">
    <source>
        <dbReference type="SAM" id="MobiDB-lite"/>
    </source>
</evidence>
<dbReference type="PANTHER" id="PTHR12770">
    <property type="entry name" value="RUS1 FAMILY PROTEIN C16ORF58"/>
    <property type="match status" value="1"/>
</dbReference>
<proteinExistence type="inferred from homology"/>
<evidence type="ECO:0000259" key="4">
    <source>
        <dbReference type="Pfam" id="PF04884"/>
    </source>
</evidence>
<dbReference type="Proteomes" id="UP000834106">
    <property type="component" value="Chromosome 9"/>
</dbReference>
<evidence type="ECO:0000313" key="5">
    <source>
        <dbReference type="EMBL" id="CAI9767819.1"/>
    </source>
</evidence>
<sequence>MHLESSNLRFPLSVYGCSIFFSPIAFVFDLFLYLCLCSHAGLLFHRSRNGKHRSDSTSPAESPKSTSPELLACPLDNTSDARVILIDEPVPTVSSSLIANNDRKGKETEREMLLDGGTTDTKPRVRTREEIIAKYRNTGDASTAAAQAKDKLLERQEKLEVSPAKDGAGRIGKMLFARQGRKFDYDLKHLRIAGDLLMKLGAGIELETAPVPHLFLPLACVANVTKNVAVVTSTSTRRPLLKEKILEM</sequence>
<gene>
    <name evidence="5" type="ORF">FPE_LOCUS15249</name>
</gene>
<dbReference type="AlphaFoldDB" id="A0AAD1ZEG0"/>
<protein>
    <recommendedName>
        <fullName evidence="4">Protein root UVB sensitive/RUS domain-containing protein</fullName>
    </recommendedName>
</protein>
<dbReference type="InterPro" id="IPR054549">
    <property type="entry name" value="UVB_sens_RUS_dom"/>
</dbReference>
<reference evidence="5" key="1">
    <citation type="submission" date="2023-05" db="EMBL/GenBank/DDBJ databases">
        <authorList>
            <person name="Huff M."/>
        </authorList>
    </citation>
    <scope>NUCLEOTIDE SEQUENCE</scope>
</reference>
<dbReference type="PANTHER" id="PTHR12770:SF20">
    <property type="entry name" value="PROTEIN ROOT UVB SENSITIVE 6"/>
    <property type="match status" value="1"/>
</dbReference>
<name>A0AAD1ZEG0_9LAMI</name>
<dbReference type="InterPro" id="IPR006968">
    <property type="entry name" value="RUS_fam"/>
</dbReference>
<keyword evidence="6" id="KW-1185">Reference proteome</keyword>
<comment type="similarity">
    <text evidence="1">Belongs to the RUS1 family.</text>
</comment>
<evidence type="ECO:0000313" key="6">
    <source>
        <dbReference type="Proteomes" id="UP000834106"/>
    </source>
</evidence>
<organism evidence="5 6">
    <name type="scientific">Fraxinus pennsylvanica</name>
    <dbReference type="NCBI Taxonomy" id="56036"/>
    <lineage>
        <taxon>Eukaryota</taxon>
        <taxon>Viridiplantae</taxon>
        <taxon>Streptophyta</taxon>
        <taxon>Embryophyta</taxon>
        <taxon>Tracheophyta</taxon>
        <taxon>Spermatophyta</taxon>
        <taxon>Magnoliopsida</taxon>
        <taxon>eudicotyledons</taxon>
        <taxon>Gunneridae</taxon>
        <taxon>Pentapetalae</taxon>
        <taxon>asterids</taxon>
        <taxon>lamiids</taxon>
        <taxon>Lamiales</taxon>
        <taxon>Oleaceae</taxon>
        <taxon>Oleeae</taxon>
        <taxon>Fraxinus</taxon>
    </lineage>
</organism>
<evidence type="ECO:0000256" key="1">
    <source>
        <dbReference type="ARBA" id="ARBA00007558"/>
    </source>
</evidence>
<keyword evidence="3" id="KW-0812">Transmembrane</keyword>
<evidence type="ECO:0000256" key="3">
    <source>
        <dbReference type="SAM" id="Phobius"/>
    </source>
</evidence>
<keyword evidence="3" id="KW-0472">Membrane</keyword>
<feature type="domain" description="Protein root UVB sensitive/RUS" evidence="4">
    <location>
        <begin position="165"/>
        <end position="242"/>
    </location>
</feature>
<dbReference type="EMBL" id="OU503044">
    <property type="protein sequence ID" value="CAI9767819.1"/>
    <property type="molecule type" value="Genomic_DNA"/>
</dbReference>
<feature type="compositionally biased region" description="Polar residues" evidence="2">
    <location>
        <begin position="56"/>
        <end position="68"/>
    </location>
</feature>
<feature type="transmembrane region" description="Helical" evidence="3">
    <location>
        <begin position="20"/>
        <end position="44"/>
    </location>
</feature>
<dbReference type="Pfam" id="PF04884">
    <property type="entry name" value="UVB_sens_prot"/>
    <property type="match status" value="1"/>
</dbReference>
<keyword evidence="3" id="KW-1133">Transmembrane helix</keyword>